<comment type="caution">
    <text evidence="1">The sequence shown here is derived from an EMBL/GenBank/DDBJ whole genome shotgun (WGS) entry which is preliminary data.</text>
</comment>
<feature type="non-terminal residue" evidence="1">
    <location>
        <position position="87"/>
    </location>
</feature>
<sequence length="87" mass="9160">MATNSGDDGGGSIAANLAKTLSTTVIHHPNTCSNDRSQTACTFNLLCYLANGIPVEGCEDNPSITCCYIRLKNPLSSTMIQKLDIGP</sequence>
<name>A0A1Y3AT88_EURMA</name>
<reference evidence="1 2" key="1">
    <citation type="submission" date="2017-03" db="EMBL/GenBank/DDBJ databases">
        <title>Genome Survey of Euroglyphus maynei.</title>
        <authorList>
            <person name="Arlian L.G."/>
            <person name="Morgan M.S."/>
            <person name="Rider S.D."/>
        </authorList>
    </citation>
    <scope>NUCLEOTIDE SEQUENCE [LARGE SCALE GENOMIC DNA]</scope>
    <source>
        <strain evidence="1">Arlian Lab</strain>
        <tissue evidence="1">Whole body</tissue>
    </source>
</reference>
<dbReference type="Proteomes" id="UP000194236">
    <property type="component" value="Unassembled WGS sequence"/>
</dbReference>
<organism evidence="1 2">
    <name type="scientific">Euroglyphus maynei</name>
    <name type="common">Mayne's house dust mite</name>
    <dbReference type="NCBI Taxonomy" id="6958"/>
    <lineage>
        <taxon>Eukaryota</taxon>
        <taxon>Metazoa</taxon>
        <taxon>Ecdysozoa</taxon>
        <taxon>Arthropoda</taxon>
        <taxon>Chelicerata</taxon>
        <taxon>Arachnida</taxon>
        <taxon>Acari</taxon>
        <taxon>Acariformes</taxon>
        <taxon>Sarcoptiformes</taxon>
        <taxon>Astigmata</taxon>
        <taxon>Psoroptidia</taxon>
        <taxon>Analgoidea</taxon>
        <taxon>Pyroglyphidae</taxon>
        <taxon>Pyroglyphinae</taxon>
        <taxon>Euroglyphus</taxon>
    </lineage>
</organism>
<evidence type="ECO:0000313" key="1">
    <source>
        <dbReference type="EMBL" id="OTF70385.1"/>
    </source>
</evidence>
<keyword evidence="2" id="KW-1185">Reference proteome</keyword>
<proteinExistence type="predicted"/>
<dbReference type="EMBL" id="MUJZ01066036">
    <property type="protein sequence ID" value="OTF70385.1"/>
    <property type="molecule type" value="Genomic_DNA"/>
</dbReference>
<protein>
    <submittedName>
        <fullName evidence="1">Uncharacterized protein</fullName>
    </submittedName>
</protein>
<accession>A0A1Y3AT88</accession>
<gene>
    <name evidence="1" type="ORF">BLA29_013236</name>
</gene>
<dbReference type="AlphaFoldDB" id="A0A1Y3AT88"/>
<evidence type="ECO:0000313" key="2">
    <source>
        <dbReference type="Proteomes" id="UP000194236"/>
    </source>
</evidence>